<evidence type="ECO:0000313" key="2">
    <source>
        <dbReference type="EMBL" id="GFN77967.1"/>
    </source>
</evidence>
<comment type="caution">
    <text evidence="2">The sequence shown here is derived from an EMBL/GenBank/DDBJ whole genome shotgun (WGS) entry which is preliminary data.</text>
</comment>
<feature type="region of interest" description="Disordered" evidence="1">
    <location>
        <begin position="104"/>
        <end position="134"/>
    </location>
</feature>
<gene>
    <name evidence="2" type="ORF">PoB_000447300</name>
</gene>
<name>A0AAV3Y6B0_9GAST</name>
<keyword evidence="3" id="KW-1185">Reference proteome</keyword>
<sequence length="134" mass="14718">MAVICSCCVPSPLLSCAAQSHKFHPRDTSRHPHHPIITESPQQGDLKLSEPPSGQGAVGGIRTRDIMVSAHLAFKRTREFCSHVAIAVAIKLLPQLSKDLDETSTLLPSERRRESNSPPTSFKTNFLHKASQRS</sequence>
<evidence type="ECO:0000256" key="1">
    <source>
        <dbReference type="SAM" id="MobiDB-lite"/>
    </source>
</evidence>
<proteinExistence type="predicted"/>
<evidence type="ECO:0000313" key="3">
    <source>
        <dbReference type="Proteomes" id="UP000735302"/>
    </source>
</evidence>
<reference evidence="2 3" key="1">
    <citation type="journal article" date="2021" name="Elife">
        <title>Chloroplast acquisition without the gene transfer in kleptoplastic sea slugs, Plakobranchus ocellatus.</title>
        <authorList>
            <person name="Maeda T."/>
            <person name="Takahashi S."/>
            <person name="Yoshida T."/>
            <person name="Shimamura S."/>
            <person name="Takaki Y."/>
            <person name="Nagai Y."/>
            <person name="Toyoda A."/>
            <person name="Suzuki Y."/>
            <person name="Arimoto A."/>
            <person name="Ishii H."/>
            <person name="Satoh N."/>
            <person name="Nishiyama T."/>
            <person name="Hasebe M."/>
            <person name="Maruyama T."/>
            <person name="Minagawa J."/>
            <person name="Obokata J."/>
            <person name="Shigenobu S."/>
        </authorList>
    </citation>
    <scope>NUCLEOTIDE SEQUENCE [LARGE SCALE GENOMIC DNA]</scope>
</reference>
<accession>A0AAV3Y6B0</accession>
<protein>
    <submittedName>
        <fullName evidence="2">Uncharacterized protein</fullName>
    </submittedName>
</protein>
<organism evidence="2 3">
    <name type="scientific">Plakobranchus ocellatus</name>
    <dbReference type="NCBI Taxonomy" id="259542"/>
    <lineage>
        <taxon>Eukaryota</taxon>
        <taxon>Metazoa</taxon>
        <taxon>Spiralia</taxon>
        <taxon>Lophotrochozoa</taxon>
        <taxon>Mollusca</taxon>
        <taxon>Gastropoda</taxon>
        <taxon>Heterobranchia</taxon>
        <taxon>Euthyneura</taxon>
        <taxon>Panpulmonata</taxon>
        <taxon>Sacoglossa</taxon>
        <taxon>Placobranchoidea</taxon>
        <taxon>Plakobranchidae</taxon>
        <taxon>Plakobranchus</taxon>
    </lineage>
</organism>
<feature type="region of interest" description="Disordered" evidence="1">
    <location>
        <begin position="24"/>
        <end position="59"/>
    </location>
</feature>
<dbReference type="Proteomes" id="UP000735302">
    <property type="component" value="Unassembled WGS sequence"/>
</dbReference>
<dbReference type="AlphaFoldDB" id="A0AAV3Y6B0"/>
<dbReference type="EMBL" id="BLXT01000514">
    <property type="protein sequence ID" value="GFN77967.1"/>
    <property type="molecule type" value="Genomic_DNA"/>
</dbReference>